<evidence type="ECO:0000313" key="9">
    <source>
        <dbReference type="Proteomes" id="UP000530928"/>
    </source>
</evidence>
<dbReference type="EMBL" id="JACDUR010000005">
    <property type="protein sequence ID" value="MBA2893857.1"/>
    <property type="molecule type" value="Genomic_DNA"/>
</dbReference>
<dbReference type="PROSITE" id="PS01162">
    <property type="entry name" value="QOR_ZETA_CRYSTAL"/>
    <property type="match status" value="1"/>
</dbReference>
<dbReference type="Pfam" id="PF00107">
    <property type="entry name" value="ADH_zinc_N"/>
    <property type="match status" value="1"/>
</dbReference>
<accession>A0A7W0HSF6</accession>
<keyword evidence="6" id="KW-0007">Acetylation</keyword>
<evidence type="ECO:0000313" key="8">
    <source>
        <dbReference type="EMBL" id="MBA2893857.1"/>
    </source>
</evidence>
<comment type="subunit">
    <text evidence="2">Homotetramer.</text>
</comment>
<dbReference type="InterPro" id="IPR013149">
    <property type="entry name" value="ADH-like_C"/>
</dbReference>
<evidence type="ECO:0000256" key="3">
    <source>
        <dbReference type="ARBA" id="ARBA00022490"/>
    </source>
</evidence>
<dbReference type="InterPro" id="IPR013154">
    <property type="entry name" value="ADH-like_N"/>
</dbReference>
<evidence type="ECO:0000256" key="6">
    <source>
        <dbReference type="ARBA" id="ARBA00022990"/>
    </source>
</evidence>
<dbReference type="InterPro" id="IPR011032">
    <property type="entry name" value="GroES-like_sf"/>
</dbReference>
<dbReference type="Gene3D" id="3.40.50.720">
    <property type="entry name" value="NAD(P)-binding Rossmann-like Domain"/>
    <property type="match status" value="1"/>
</dbReference>
<evidence type="ECO:0000256" key="4">
    <source>
        <dbReference type="ARBA" id="ARBA00022857"/>
    </source>
</evidence>
<comment type="caution">
    <text evidence="8">The sequence shown here is derived from an EMBL/GenBank/DDBJ whole genome shotgun (WGS) entry which is preliminary data.</text>
</comment>
<dbReference type="InterPro" id="IPR002364">
    <property type="entry name" value="Quin_OxRdtase/zeta-crystal_CS"/>
</dbReference>
<dbReference type="InterPro" id="IPR020843">
    <property type="entry name" value="ER"/>
</dbReference>
<dbReference type="Gene3D" id="3.90.180.10">
    <property type="entry name" value="Medium-chain alcohol dehydrogenases, catalytic domain"/>
    <property type="match status" value="1"/>
</dbReference>
<evidence type="ECO:0000259" key="7">
    <source>
        <dbReference type="SMART" id="SM00829"/>
    </source>
</evidence>
<dbReference type="EC" id="1.6.5.5" evidence="8"/>
<feature type="domain" description="Enoyl reductase (ER)" evidence="7">
    <location>
        <begin position="10"/>
        <end position="321"/>
    </location>
</feature>
<sequence>MRVVQVARFGGPEVLVPGEAPDPVAGAGQVVVEVAVAGITFVETQIRRGVDEWHARPPLPHVPGGLVAGRVGAVGPGVDPAWLGRRVIADLGESGGFAELAVAGVEELFPVPDGLGLPEAVALHSDGSTAQGLVETVKVGPGDQVLVEAAAGGVGSLLVQLARAAGARVVGAARGARKLGVIRELGADAAVDYSEPGWTERVLEATGGVGATVVFDGVGGRIGREAFEVTARGGRFSVHGASSGEVTGIDPGHASAKGVEVIGIEQLFGFGPHLGRWAEQVMSQAVAGVVRPVIGQTFPLERAAEAHAAIENRTAVGKTLLVVGPPPTTWG</sequence>
<reference evidence="8 9" key="1">
    <citation type="submission" date="2020-07" db="EMBL/GenBank/DDBJ databases">
        <title>Genomic Encyclopedia of Type Strains, Phase IV (KMG-IV): sequencing the most valuable type-strain genomes for metagenomic binning, comparative biology and taxonomic classification.</title>
        <authorList>
            <person name="Goeker M."/>
        </authorList>
    </citation>
    <scope>NUCLEOTIDE SEQUENCE [LARGE SCALE GENOMIC DNA]</scope>
    <source>
        <strain evidence="8 9">DSM 45533</strain>
    </source>
</reference>
<organism evidence="8 9">
    <name type="scientific">Nonomuraea soli</name>
    <dbReference type="NCBI Taxonomy" id="1032476"/>
    <lineage>
        <taxon>Bacteria</taxon>
        <taxon>Bacillati</taxon>
        <taxon>Actinomycetota</taxon>
        <taxon>Actinomycetes</taxon>
        <taxon>Streptosporangiales</taxon>
        <taxon>Streptosporangiaceae</taxon>
        <taxon>Nonomuraea</taxon>
    </lineage>
</organism>
<dbReference type="AlphaFoldDB" id="A0A7W0HSF6"/>
<dbReference type="Proteomes" id="UP000530928">
    <property type="component" value="Unassembled WGS sequence"/>
</dbReference>
<proteinExistence type="predicted"/>
<dbReference type="GO" id="GO:0005737">
    <property type="term" value="C:cytoplasm"/>
    <property type="evidence" value="ECO:0007669"/>
    <property type="project" value="UniProtKB-SubCell"/>
</dbReference>
<dbReference type="CDD" id="cd08244">
    <property type="entry name" value="MDR_enoyl_red"/>
    <property type="match status" value="1"/>
</dbReference>
<dbReference type="PANTHER" id="PTHR44154">
    <property type="entry name" value="QUINONE OXIDOREDUCTASE"/>
    <property type="match status" value="1"/>
</dbReference>
<keyword evidence="4" id="KW-0521">NADP</keyword>
<dbReference type="InterPro" id="IPR051603">
    <property type="entry name" value="Zinc-ADH_QOR/CCCR"/>
</dbReference>
<comment type="subcellular location">
    <subcellularLocation>
        <location evidence="1">Cytoplasm</location>
    </subcellularLocation>
</comment>
<gene>
    <name evidence="8" type="ORF">HNR30_005218</name>
</gene>
<protein>
    <submittedName>
        <fullName evidence="8">NADPH2:quinone reductase</fullName>
        <ecNumber evidence="8">1.6.5.5</ecNumber>
    </submittedName>
</protein>
<dbReference type="GO" id="GO:0003723">
    <property type="term" value="F:RNA binding"/>
    <property type="evidence" value="ECO:0007669"/>
    <property type="project" value="UniProtKB-KW"/>
</dbReference>
<evidence type="ECO:0000256" key="2">
    <source>
        <dbReference type="ARBA" id="ARBA00011881"/>
    </source>
</evidence>
<evidence type="ECO:0000256" key="1">
    <source>
        <dbReference type="ARBA" id="ARBA00004496"/>
    </source>
</evidence>
<dbReference type="GO" id="GO:0003960">
    <property type="term" value="F:quinone reductase (NADPH) activity"/>
    <property type="evidence" value="ECO:0007669"/>
    <property type="project" value="UniProtKB-EC"/>
</dbReference>
<dbReference type="PANTHER" id="PTHR44154:SF1">
    <property type="entry name" value="QUINONE OXIDOREDUCTASE"/>
    <property type="match status" value="1"/>
</dbReference>
<name>A0A7W0HSF6_9ACTN</name>
<keyword evidence="9" id="KW-1185">Reference proteome</keyword>
<evidence type="ECO:0000256" key="5">
    <source>
        <dbReference type="ARBA" id="ARBA00022884"/>
    </source>
</evidence>
<keyword evidence="5" id="KW-0694">RNA-binding</keyword>
<dbReference type="InterPro" id="IPR036291">
    <property type="entry name" value="NAD(P)-bd_dom_sf"/>
</dbReference>
<keyword evidence="8" id="KW-0560">Oxidoreductase</keyword>
<dbReference type="Pfam" id="PF08240">
    <property type="entry name" value="ADH_N"/>
    <property type="match status" value="1"/>
</dbReference>
<dbReference type="SUPFAM" id="SSF50129">
    <property type="entry name" value="GroES-like"/>
    <property type="match status" value="1"/>
</dbReference>
<keyword evidence="3" id="KW-0963">Cytoplasm</keyword>
<dbReference type="RefSeq" id="WP_181612614.1">
    <property type="nucleotide sequence ID" value="NZ_BAABAM010000005.1"/>
</dbReference>
<dbReference type="GO" id="GO:0008270">
    <property type="term" value="F:zinc ion binding"/>
    <property type="evidence" value="ECO:0007669"/>
    <property type="project" value="InterPro"/>
</dbReference>
<dbReference type="SMART" id="SM00829">
    <property type="entry name" value="PKS_ER"/>
    <property type="match status" value="1"/>
</dbReference>
<dbReference type="SUPFAM" id="SSF51735">
    <property type="entry name" value="NAD(P)-binding Rossmann-fold domains"/>
    <property type="match status" value="1"/>
</dbReference>